<dbReference type="InterPro" id="IPR005828">
    <property type="entry name" value="MFS_sugar_transport-like"/>
</dbReference>
<dbReference type="Pfam" id="PF00083">
    <property type="entry name" value="Sugar_tr"/>
    <property type="match status" value="1"/>
</dbReference>
<feature type="transmembrane region" description="Helical" evidence="5">
    <location>
        <begin position="353"/>
        <end position="376"/>
    </location>
</feature>
<feature type="transmembrane region" description="Helical" evidence="5">
    <location>
        <begin position="427"/>
        <end position="446"/>
    </location>
</feature>
<feature type="transmembrane region" description="Helical" evidence="5">
    <location>
        <begin position="129"/>
        <end position="149"/>
    </location>
</feature>
<evidence type="ECO:0000256" key="5">
    <source>
        <dbReference type="SAM" id="Phobius"/>
    </source>
</evidence>
<organism evidence="7 8">
    <name type="scientific">Polyrhizophydium stewartii</name>
    <dbReference type="NCBI Taxonomy" id="2732419"/>
    <lineage>
        <taxon>Eukaryota</taxon>
        <taxon>Fungi</taxon>
        <taxon>Fungi incertae sedis</taxon>
        <taxon>Chytridiomycota</taxon>
        <taxon>Chytridiomycota incertae sedis</taxon>
        <taxon>Chytridiomycetes</taxon>
        <taxon>Rhizophydiales</taxon>
        <taxon>Rhizophydiales incertae sedis</taxon>
        <taxon>Polyrhizophydium</taxon>
    </lineage>
</organism>
<evidence type="ECO:0000256" key="1">
    <source>
        <dbReference type="ARBA" id="ARBA00004141"/>
    </source>
</evidence>
<reference evidence="7 8" key="1">
    <citation type="submission" date="2023-09" db="EMBL/GenBank/DDBJ databases">
        <title>Pangenome analysis of Batrachochytrium dendrobatidis and related Chytrids.</title>
        <authorList>
            <person name="Yacoub M.N."/>
            <person name="Stajich J.E."/>
            <person name="James T.Y."/>
        </authorList>
    </citation>
    <scope>NUCLEOTIDE SEQUENCE [LARGE SCALE GENOMIC DNA]</scope>
    <source>
        <strain evidence="7 8">JEL0888</strain>
    </source>
</reference>
<evidence type="ECO:0000313" key="7">
    <source>
        <dbReference type="EMBL" id="KAL2915949.1"/>
    </source>
</evidence>
<protein>
    <recommendedName>
        <fullName evidence="6">THH1/TOM1/TOM3 domain-containing protein</fullName>
    </recommendedName>
</protein>
<evidence type="ECO:0000256" key="2">
    <source>
        <dbReference type="ARBA" id="ARBA00022692"/>
    </source>
</evidence>
<evidence type="ECO:0000259" key="6">
    <source>
        <dbReference type="Pfam" id="PF06454"/>
    </source>
</evidence>
<feature type="transmembrane region" description="Helical" evidence="5">
    <location>
        <begin position="161"/>
        <end position="182"/>
    </location>
</feature>
<comment type="caution">
    <text evidence="7">The sequence shown here is derived from an EMBL/GenBank/DDBJ whole genome shotgun (WGS) entry which is preliminary data.</text>
</comment>
<keyword evidence="4 5" id="KW-0472">Membrane</keyword>
<evidence type="ECO:0000256" key="4">
    <source>
        <dbReference type="ARBA" id="ARBA00023136"/>
    </source>
</evidence>
<dbReference type="Gene3D" id="1.20.1250.20">
    <property type="entry name" value="MFS general substrate transporter like domains"/>
    <property type="match status" value="1"/>
</dbReference>
<feature type="transmembrane region" description="Helical" evidence="5">
    <location>
        <begin position="265"/>
        <end position="287"/>
    </location>
</feature>
<evidence type="ECO:0000256" key="3">
    <source>
        <dbReference type="ARBA" id="ARBA00022989"/>
    </source>
</evidence>
<feature type="transmembrane region" description="Helical" evidence="5">
    <location>
        <begin position="315"/>
        <end position="333"/>
    </location>
</feature>
<feature type="transmembrane region" description="Helical" evidence="5">
    <location>
        <begin position="194"/>
        <end position="215"/>
    </location>
</feature>
<keyword evidence="3 5" id="KW-1133">Transmembrane helix</keyword>
<evidence type="ECO:0000313" key="8">
    <source>
        <dbReference type="Proteomes" id="UP001527925"/>
    </source>
</evidence>
<keyword evidence="2 5" id="KW-0812">Transmembrane</keyword>
<dbReference type="InterPro" id="IPR050360">
    <property type="entry name" value="MFS_Sugar_Transporters"/>
</dbReference>
<accession>A0ABR4N931</accession>
<name>A0ABR4N931_9FUNG</name>
<sequence length="467" mass="51222">MSRSPPSHRDRPRRAPLVPRRRLATLLLAWPVLVVILASVLATPAAAAPADLPAVRESSLEPPSHPASPSGRALCPNGCSGVGTCTPSGVCICPQKPFSAWWTQYAQPDCSQGLAVIGYAYLPFRISWLAIYSLGFAFTTANSIGVLRANDWQLAGPRQTCVILVNLAIGVRVLFFSVDPYSYNELLLRPLNRIIFAGFFWLFLLAYMLMALHWAETFRAAMSLSPASQTIRIGRIAFYVLTACILILQAVLVLLQVTFHSSTELFALEACFVISLLLSSIAMYLYYGRRLIRHMKSVGHNHGAQRRVVIHRIHLITYSPCIFGVLYLAVFGLKLKFLQVTPLHFLIGESMQYFIECITVGVFLNGIILPTFFFNFGPNSTTFVVPGEVFPTRWRSTGHGLSAAAGKIGAIIGVQAVGPNFNNNPQLVIYVFAAVMATGFLATMLIPETKGKTLEELSNEDEVIAAA</sequence>
<feature type="transmembrane region" description="Helical" evidence="5">
    <location>
        <begin position="236"/>
        <end position="259"/>
    </location>
</feature>
<dbReference type="Proteomes" id="UP001527925">
    <property type="component" value="Unassembled WGS sequence"/>
</dbReference>
<dbReference type="EMBL" id="JADGIZ020000019">
    <property type="protein sequence ID" value="KAL2915949.1"/>
    <property type="molecule type" value="Genomic_DNA"/>
</dbReference>
<gene>
    <name evidence="7" type="ORF">HK105_204372</name>
</gene>
<feature type="domain" description="THH1/TOM1/TOM3" evidence="6">
    <location>
        <begin position="163"/>
        <end position="298"/>
    </location>
</feature>
<dbReference type="InterPro" id="IPR036259">
    <property type="entry name" value="MFS_trans_sf"/>
</dbReference>
<dbReference type="PANTHER" id="PTHR48022">
    <property type="entry name" value="PLASTIDIC GLUCOSE TRANSPORTER 4"/>
    <property type="match status" value="1"/>
</dbReference>
<keyword evidence="8" id="KW-1185">Reference proteome</keyword>
<comment type="subcellular location">
    <subcellularLocation>
        <location evidence="1">Membrane</location>
        <topology evidence="1">Multi-pass membrane protein</topology>
    </subcellularLocation>
</comment>
<dbReference type="InterPro" id="IPR009457">
    <property type="entry name" value="THH1/TOM1/TOM3_dom"/>
</dbReference>
<dbReference type="PANTHER" id="PTHR48022:SF2">
    <property type="entry name" value="PLASTIDIC GLUCOSE TRANSPORTER 4"/>
    <property type="match status" value="1"/>
</dbReference>
<proteinExistence type="predicted"/>
<dbReference type="SUPFAM" id="SSF103473">
    <property type="entry name" value="MFS general substrate transporter"/>
    <property type="match status" value="1"/>
</dbReference>
<dbReference type="Pfam" id="PF06454">
    <property type="entry name" value="THH1_TOM1-3_dom"/>
    <property type="match status" value="1"/>
</dbReference>